<dbReference type="InterPro" id="IPR030456">
    <property type="entry name" value="TF_fork_head_CS_2"/>
</dbReference>
<dbReference type="PANTHER" id="PTHR11829">
    <property type="entry name" value="FORKHEAD BOX PROTEIN"/>
    <property type="match status" value="1"/>
</dbReference>
<gene>
    <name evidence="7" type="ORF">OVA965_LOCUS628</name>
    <name evidence="8" type="ORF">TMI583_LOCUS628</name>
</gene>
<feature type="compositionally biased region" description="Basic and acidic residues" evidence="5">
    <location>
        <begin position="206"/>
        <end position="219"/>
    </location>
</feature>
<dbReference type="Proteomes" id="UP000677228">
    <property type="component" value="Unassembled WGS sequence"/>
</dbReference>
<feature type="region of interest" description="Disordered" evidence="5">
    <location>
        <begin position="175"/>
        <end position="290"/>
    </location>
</feature>
<dbReference type="GO" id="GO:0000978">
    <property type="term" value="F:RNA polymerase II cis-regulatory region sequence-specific DNA binding"/>
    <property type="evidence" value="ECO:0007669"/>
    <property type="project" value="TreeGrafter"/>
</dbReference>
<keyword evidence="1 3" id="KW-0238">DNA-binding</keyword>
<dbReference type="EMBL" id="CAJOBA010000091">
    <property type="protein sequence ID" value="CAF3503149.1"/>
    <property type="molecule type" value="Genomic_DNA"/>
</dbReference>
<dbReference type="InterPro" id="IPR001766">
    <property type="entry name" value="Fork_head_dom"/>
</dbReference>
<evidence type="ECO:0000313" key="9">
    <source>
        <dbReference type="Proteomes" id="UP000677228"/>
    </source>
</evidence>
<dbReference type="PROSITE" id="PS00658">
    <property type="entry name" value="FORK_HEAD_2"/>
    <property type="match status" value="1"/>
</dbReference>
<dbReference type="GO" id="GO:0005634">
    <property type="term" value="C:nucleus"/>
    <property type="evidence" value="ECO:0007669"/>
    <property type="project" value="UniProtKB-SubCell"/>
</dbReference>
<evidence type="ECO:0000256" key="4">
    <source>
        <dbReference type="SAM" id="Coils"/>
    </source>
</evidence>
<dbReference type="PROSITE" id="PS50039">
    <property type="entry name" value="FORK_HEAD_3"/>
    <property type="match status" value="1"/>
</dbReference>
<dbReference type="Proteomes" id="UP000682733">
    <property type="component" value="Unassembled WGS sequence"/>
</dbReference>
<dbReference type="GO" id="GO:0009653">
    <property type="term" value="P:anatomical structure morphogenesis"/>
    <property type="evidence" value="ECO:0007669"/>
    <property type="project" value="TreeGrafter"/>
</dbReference>
<evidence type="ECO:0000313" key="8">
    <source>
        <dbReference type="EMBL" id="CAF3503149.1"/>
    </source>
</evidence>
<dbReference type="InterPro" id="IPR018122">
    <property type="entry name" value="TF_fork_head_CS_1"/>
</dbReference>
<dbReference type="InterPro" id="IPR036390">
    <property type="entry name" value="WH_DNA-bd_sf"/>
</dbReference>
<dbReference type="AlphaFoldDB" id="A0A8S2CKK2"/>
<evidence type="ECO:0000256" key="2">
    <source>
        <dbReference type="ARBA" id="ARBA00023242"/>
    </source>
</evidence>
<dbReference type="SUPFAM" id="SSF46785">
    <property type="entry name" value="Winged helix' DNA-binding domain"/>
    <property type="match status" value="1"/>
</dbReference>
<comment type="subcellular location">
    <subcellularLocation>
        <location evidence="3">Nucleus</location>
    </subcellularLocation>
</comment>
<feature type="DNA-binding region" description="Fork-head" evidence="3">
    <location>
        <begin position="72"/>
        <end position="148"/>
    </location>
</feature>
<keyword evidence="2 3" id="KW-0539">Nucleus</keyword>
<dbReference type="PANTHER" id="PTHR11829:SF388">
    <property type="entry name" value="FORK HEAD DOMAIN-CONTAINING PROTEIN L1-RELATED"/>
    <property type="match status" value="1"/>
</dbReference>
<comment type="caution">
    <text evidence="7">The sequence shown here is derived from an EMBL/GenBank/DDBJ whole genome shotgun (WGS) entry which is preliminary data.</text>
</comment>
<dbReference type="GO" id="GO:0030154">
    <property type="term" value="P:cell differentiation"/>
    <property type="evidence" value="ECO:0007669"/>
    <property type="project" value="TreeGrafter"/>
</dbReference>
<evidence type="ECO:0000256" key="1">
    <source>
        <dbReference type="ARBA" id="ARBA00023125"/>
    </source>
</evidence>
<name>A0A8S2CKK2_9BILA</name>
<dbReference type="Gene3D" id="1.10.10.10">
    <property type="entry name" value="Winged helix-like DNA-binding domain superfamily/Winged helix DNA-binding domain"/>
    <property type="match status" value="1"/>
</dbReference>
<keyword evidence="4" id="KW-0175">Coiled coil</keyword>
<feature type="domain" description="Fork-head" evidence="6">
    <location>
        <begin position="72"/>
        <end position="148"/>
    </location>
</feature>
<evidence type="ECO:0000256" key="3">
    <source>
        <dbReference type="PROSITE-ProRule" id="PRU00089"/>
    </source>
</evidence>
<dbReference type="GO" id="GO:0000981">
    <property type="term" value="F:DNA-binding transcription factor activity, RNA polymerase II-specific"/>
    <property type="evidence" value="ECO:0007669"/>
    <property type="project" value="TreeGrafter"/>
</dbReference>
<organism evidence="7 9">
    <name type="scientific">Didymodactylos carnosus</name>
    <dbReference type="NCBI Taxonomy" id="1234261"/>
    <lineage>
        <taxon>Eukaryota</taxon>
        <taxon>Metazoa</taxon>
        <taxon>Spiralia</taxon>
        <taxon>Gnathifera</taxon>
        <taxon>Rotifera</taxon>
        <taxon>Eurotatoria</taxon>
        <taxon>Bdelloidea</taxon>
        <taxon>Philodinida</taxon>
        <taxon>Philodinidae</taxon>
        <taxon>Didymodactylos</taxon>
    </lineage>
</organism>
<dbReference type="InterPro" id="IPR036388">
    <property type="entry name" value="WH-like_DNA-bd_sf"/>
</dbReference>
<evidence type="ECO:0000313" key="7">
    <source>
        <dbReference type="EMBL" id="CAF0728604.1"/>
    </source>
</evidence>
<evidence type="ECO:0000259" key="6">
    <source>
        <dbReference type="PROSITE" id="PS50039"/>
    </source>
</evidence>
<dbReference type="EMBL" id="CAJNOK010000091">
    <property type="protein sequence ID" value="CAF0728604.1"/>
    <property type="molecule type" value="Genomic_DNA"/>
</dbReference>
<dbReference type="PROSITE" id="PS00657">
    <property type="entry name" value="FORK_HEAD_1"/>
    <property type="match status" value="1"/>
</dbReference>
<feature type="coiled-coil region" evidence="4">
    <location>
        <begin position="147"/>
        <end position="174"/>
    </location>
</feature>
<dbReference type="SMART" id="SM00339">
    <property type="entry name" value="FH"/>
    <property type="match status" value="1"/>
</dbReference>
<dbReference type="PRINTS" id="PR00053">
    <property type="entry name" value="FORKHEAD"/>
</dbReference>
<feature type="compositionally biased region" description="Low complexity" evidence="5">
    <location>
        <begin position="175"/>
        <end position="196"/>
    </location>
</feature>
<dbReference type="Pfam" id="PF00250">
    <property type="entry name" value="Forkhead"/>
    <property type="match status" value="1"/>
</dbReference>
<proteinExistence type="predicted"/>
<accession>A0A8S2CKK2</accession>
<evidence type="ECO:0000256" key="5">
    <source>
        <dbReference type="SAM" id="MobiDB-lite"/>
    </source>
</evidence>
<feature type="compositionally biased region" description="Polar residues" evidence="5">
    <location>
        <begin position="266"/>
        <end position="280"/>
    </location>
</feature>
<protein>
    <recommendedName>
        <fullName evidence="6">Fork-head domain-containing protein</fullName>
    </recommendedName>
</protein>
<dbReference type="InterPro" id="IPR050211">
    <property type="entry name" value="FOX_domain-containing"/>
</dbReference>
<reference evidence="7" key="1">
    <citation type="submission" date="2021-02" db="EMBL/GenBank/DDBJ databases">
        <authorList>
            <person name="Nowell W R."/>
        </authorList>
    </citation>
    <scope>NUCLEOTIDE SEQUENCE</scope>
</reference>
<sequence>MTNPNSTPPFSFVTPYTTNEQNYYQQQQRQYTTPTMPPSYPYGDPTAAKMFTYPVYAQAYAIAAQNSKEMTKPPFSYIALITAAIQNSPDGKVTLNGIYQFIMDKYPYYRENKQGWQNSIRHNLSSYWTLDPESYNMFDNGSYLRRRRRFKRNEQQLKKELKDAQANHQHHLNQVAPQVHQQQQQQQYSRNQKHQQISPTNSRGGTEYRTKNSRCRNETRSTNAGGKDTNENNCSEQSNKKHRHAPYPITKAEPVEASESGDPTPYVSNNSSQNGLSSKTAEFASKPPNCTQTGLAPNSLNLFMIDNVMAANRDVMLHNSLNDIHSAYQSNGTTLVDTNISATSPSTFRYSSSPNAVAVAAAAQMTIFSKSNNSMQYFTPSSEDYTLPSTTSTSSSLPAPCSYWPTYAAPTYLNASSRSYPPRLTTNGNSIHPSIATGDSSFLGQDTYGNNPIFDSNKLLVSPQFVHPQSFKTPYTSYDFFTQHNGKY</sequence>